<keyword evidence="1" id="KW-0812">Transmembrane</keyword>
<name>A0AA36J003_9DINO</name>
<dbReference type="InterPro" id="IPR000387">
    <property type="entry name" value="Tyr_Pase_dom"/>
</dbReference>
<dbReference type="Gene3D" id="3.90.190.10">
    <property type="entry name" value="Protein tyrosine phosphatase superfamily"/>
    <property type="match status" value="1"/>
</dbReference>
<accession>A0AA36J003</accession>
<dbReference type="EMBL" id="CAUJNA010003254">
    <property type="protein sequence ID" value="CAJ1397098.1"/>
    <property type="molecule type" value="Genomic_DNA"/>
</dbReference>
<protein>
    <recommendedName>
        <fullName evidence="6">Tyrosine specific protein phosphatases domain-containing protein</fullName>
    </recommendedName>
</protein>
<evidence type="ECO:0000313" key="5">
    <source>
        <dbReference type="Proteomes" id="UP001178507"/>
    </source>
</evidence>
<dbReference type="InterPro" id="IPR020422">
    <property type="entry name" value="TYR_PHOSPHATASE_DUAL_dom"/>
</dbReference>
<feature type="transmembrane region" description="Helical" evidence="1">
    <location>
        <begin position="81"/>
        <end position="102"/>
    </location>
</feature>
<dbReference type="Proteomes" id="UP001178507">
    <property type="component" value="Unassembled WGS sequence"/>
</dbReference>
<dbReference type="InterPro" id="IPR000340">
    <property type="entry name" value="Dual-sp_phosphatase_cat-dom"/>
</dbReference>
<evidence type="ECO:0000256" key="1">
    <source>
        <dbReference type="SAM" id="Phobius"/>
    </source>
</evidence>
<sequence length="330" mass="36078">MDAPLLSQKELQMPKGSSWAARAPYVWQLWLATLVLAFYSIIAIHADDGPVRWLAAFSCFTLPVIVSSFTTHDPTQRWIDVFTTLAATGWSCLVVGSFAWALGFPGSHLMPCVLCVGPFVHTFTVTSIYSRASAYHVWPGGVLLVRAFWDPPLLFSGYMFDTCCSRRVGRPYFANGTGDGKLSSVIVNEKLLMGGRPLAMHVEELKAANVGLVVNMTAEWPGPAHEYEKQGIKQIRAPTVDTIPPAAQDVERVVQEVKDFLSSQKGAVYIHCKGGRTRAACMMAACLVQIEGMPLSAAVALMRQRRPVVDQSVQGFPFLINMERRGAGGA</sequence>
<dbReference type="AlphaFoldDB" id="A0AA36J003"/>
<dbReference type="InterPro" id="IPR029021">
    <property type="entry name" value="Prot-tyrosine_phosphatase-like"/>
</dbReference>
<evidence type="ECO:0000313" key="4">
    <source>
        <dbReference type="EMBL" id="CAJ1397098.1"/>
    </source>
</evidence>
<feature type="transmembrane region" description="Helical" evidence="1">
    <location>
        <begin position="25"/>
        <end position="45"/>
    </location>
</feature>
<dbReference type="Pfam" id="PF00782">
    <property type="entry name" value="DSPc"/>
    <property type="match status" value="1"/>
</dbReference>
<feature type="transmembrane region" description="Helical" evidence="1">
    <location>
        <begin position="51"/>
        <end position="69"/>
    </location>
</feature>
<dbReference type="PANTHER" id="PTHR46274">
    <property type="entry name" value="PHOSPHATIDYLINOSITOL PHOSPHATASE"/>
    <property type="match status" value="1"/>
</dbReference>
<comment type="caution">
    <text evidence="4">The sequence shown here is derived from an EMBL/GenBank/DDBJ whole genome shotgun (WGS) entry which is preliminary data.</text>
</comment>
<dbReference type="PANTHER" id="PTHR46274:SF6">
    <property type="entry name" value="TYR_PHOSPHATASE_2 DOMAIN-CONTAINING PROTEIN"/>
    <property type="match status" value="1"/>
</dbReference>
<keyword evidence="1" id="KW-1133">Transmembrane helix</keyword>
<dbReference type="SMART" id="SM00195">
    <property type="entry name" value="DSPc"/>
    <property type="match status" value="1"/>
</dbReference>
<evidence type="ECO:0000259" key="3">
    <source>
        <dbReference type="PROSITE" id="PS50056"/>
    </source>
</evidence>
<feature type="domain" description="Tyrosine specific protein phosphatases" evidence="3">
    <location>
        <begin position="251"/>
        <end position="317"/>
    </location>
</feature>
<keyword evidence="1" id="KW-0472">Membrane</keyword>
<dbReference type="SUPFAM" id="SSF52799">
    <property type="entry name" value="(Phosphotyrosine protein) phosphatases II"/>
    <property type="match status" value="1"/>
</dbReference>
<feature type="domain" description="Tyrosine-protein phosphatase" evidence="2">
    <location>
        <begin position="182"/>
        <end position="329"/>
    </location>
</feature>
<evidence type="ECO:0000259" key="2">
    <source>
        <dbReference type="PROSITE" id="PS50054"/>
    </source>
</evidence>
<dbReference type="PROSITE" id="PS50056">
    <property type="entry name" value="TYR_PHOSPHATASE_2"/>
    <property type="match status" value="1"/>
</dbReference>
<dbReference type="PROSITE" id="PS50054">
    <property type="entry name" value="TYR_PHOSPHATASE_DUAL"/>
    <property type="match status" value="1"/>
</dbReference>
<gene>
    <name evidence="4" type="ORF">EVOR1521_LOCUS21187</name>
</gene>
<keyword evidence="5" id="KW-1185">Reference proteome</keyword>
<proteinExistence type="predicted"/>
<organism evidence="4 5">
    <name type="scientific">Effrenium voratum</name>
    <dbReference type="NCBI Taxonomy" id="2562239"/>
    <lineage>
        <taxon>Eukaryota</taxon>
        <taxon>Sar</taxon>
        <taxon>Alveolata</taxon>
        <taxon>Dinophyceae</taxon>
        <taxon>Suessiales</taxon>
        <taxon>Symbiodiniaceae</taxon>
        <taxon>Effrenium</taxon>
    </lineage>
</organism>
<evidence type="ECO:0008006" key="6">
    <source>
        <dbReference type="Google" id="ProtNLM"/>
    </source>
</evidence>
<reference evidence="4" key="1">
    <citation type="submission" date="2023-08" db="EMBL/GenBank/DDBJ databases">
        <authorList>
            <person name="Chen Y."/>
            <person name="Shah S."/>
            <person name="Dougan E. K."/>
            <person name="Thang M."/>
            <person name="Chan C."/>
        </authorList>
    </citation>
    <scope>NUCLEOTIDE SEQUENCE</scope>
</reference>